<protein>
    <submittedName>
        <fullName evidence="1">Uncharacterized protein</fullName>
    </submittedName>
</protein>
<evidence type="ECO:0000313" key="1">
    <source>
        <dbReference type="EMBL" id="NRF69202.1"/>
    </source>
</evidence>
<dbReference type="EMBL" id="JABRWJ010000006">
    <property type="protein sequence ID" value="NRF69202.1"/>
    <property type="molecule type" value="Genomic_DNA"/>
</dbReference>
<keyword evidence="2" id="KW-1185">Reference proteome</keyword>
<name>A0ABX2EKW1_9BURK</name>
<dbReference type="RefSeq" id="WP_173125714.1">
    <property type="nucleotide sequence ID" value="NZ_JABRWJ010000006.1"/>
</dbReference>
<sequence length="285" mass="31551">MEGTSPPQWTRETTWRQGHVLRAETATALGLIHPVESARTCVVVIAHDCDLANEDLTAEPDVEVIVGRVAEPPDGNYRWGKAPRTLHLDMMRNGASLAIELVATAKQLVAKTALAAHTHDSSFALEPRSLNVLRAWLSVRYNRAAFPDPFVTRMRARKLDAKLMQTLDPFNDTVSAVFFVVDEGKELTREDGNPYRLSIVLTFAPGDDPEASADKAEQASEEVERLFADRCFDKKSEKWAGVQLIGCVPISEDDLSVSKAKLLMQWRLEHMSLRADNAPPAPLAP</sequence>
<gene>
    <name evidence="1" type="ORF">HLB44_19585</name>
</gene>
<evidence type="ECO:0000313" key="2">
    <source>
        <dbReference type="Proteomes" id="UP000737171"/>
    </source>
</evidence>
<reference evidence="1 2" key="1">
    <citation type="submission" date="2020-05" db="EMBL/GenBank/DDBJ databases">
        <title>Aquincola sp. isolate from soil.</title>
        <authorList>
            <person name="Han J."/>
            <person name="Kim D.-U."/>
        </authorList>
    </citation>
    <scope>NUCLEOTIDE SEQUENCE [LARGE SCALE GENOMIC DNA]</scope>
    <source>
        <strain evidence="1 2">S2</strain>
    </source>
</reference>
<organism evidence="1 2">
    <name type="scientific">Pseudaquabacterium terrae</name>
    <dbReference type="NCBI Taxonomy" id="2732868"/>
    <lineage>
        <taxon>Bacteria</taxon>
        <taxon>Pseudomonadati</taxon>
        <taxon>Pseudomonadota</taxon>
        <taxon>Betaproteobacteria</taxon>
        <taxon>Burkholderiales</taxon>
        <taxon>Sphaerotilaceae</taxon>
        <taxon>Pseudaquabacterium</taxon>
    </lineage>
</organism>
<accession>A0ABX2EKW1</accession>
<proteinExistence type="predicted"/>
<dbReference type="Proteomes" id="UP000737171">
    <property type="component" value="Unassembled WGS sequence"/>
</dbReference>
<comment type="caution">
    <text evidence="1">The sequence shown here is derived from an EMBL/GenBank/DDBJ whole genome shotgun (WGS) entry which is preliminary data.</text>
</comment>